<dbReference type="SUPFAM" id="SSF55874">
    <property type="entry name" value="ATPase domain of HSP90 chaperone/DNA topoisomerase II/histidine kinase"/>
    <property type="match status" value="1"/>
</dbReference>
<evidence type="ECO:0000259" key="1">
    <source>
        <dbReference type="Pfam" id="PF02518"/>
    </source>
</evidence>
<organism evidence="2 3">
    <name type="scientific">Lysinibacillus contaminans</name>
    <dbReference type="NCBI Taxonomy" id="1293441"/>
    <lineage>
        <taxon>Bacteria</taxon>
        <taxon>Bacillati</taxon>
        <taxon>Bacillota</taxon>
        <taxon>Bacilli</taxon>
        <taxon>Bacillales</taxon>
        <taxon>Bacillaceae</taxon>
        <taxon>Lysinibacillus</taxon>
    </lineage>
</organism>
<dbReference type="InterPro" id="IPR003594">
    <property type="entry name" value="HATPase_dom"/>
</dbReference>
<dbReference type="Pfam" id="PF02518">
    <property type="entry name" value="HATPase_c"/>
    <property type="match status" value="1"/>
</dbReference>
<dbReference type="EMBL" id="LGRV01000003">
    <property type="protein sequence ID" value="KOS69264.1"/>
    <property type="molecule type" value="Genomic_DNA"/>
</dbReference>
<evidence type="ECO:0000313" key="3">
    <source>
        <dbReference type="Proteomes" id="UP000050668"/>
    </source>
</evidence>
<gene>
    <name evidence="2" type="ORF">AEA09_12335</name>
</gene>
<sequence>MDFTLNLVPNQQAIYFVDETMTSYTNLYNIPSKKELCFVVHELVINAVEAMNHANLNEVEKIQVHVSQDEELVKVTVIDQAKGIPEKDWEKFLQFDLEDPTYSDRGRGLFFVKNMVDEIWFENVSDTKFLVGISKKIGA</sequence>
<dbReference type="InterPro" id="IPR036890">
    <property type="entry name" value="HATPase_C_sf"/>
</dbReference>
<dbReference type="Proteomes" id="UP000050668">
    <property type="component" value="Unassembled WGS sequence"/>
</dbReference>
<comment type="caution">
    <text evidence="2">The sequence shown here is derived from an EMBL/GenBank/DDBJ whole genome shotgun (WGS) entry which is preliminary data.</text>
</comment>
<dbReference type="RefSeq" id="WP_053584126.1">
    <property type="nucleotide sequence ID" value="NZ_LGRV01000003.1"/>
</dbReference>
<dbReference type="CDD" id="cd16936">
    <property type="entry name" value="HATPase_RsbW-like"/>
    <property type="match status" value="1"/>
</dbReference>
<evidence type="ECO:0000313" key="2">
    <source>
        <dbReference type="EMBL" id="KOS69264.1"/>
    </source>
</evidence>
<dbReference type="Gene3D" id="3.30.565.10">
    <property type="entry name" value="Histidine kinase-like ATPase, C-terminal domain"/>
    <property type="match status" value="1"/>
</dbReference>
<keyword evidence="3" id="KW-1185">Reference proteome</keyword>
<protein>
    <recommendedName>
        <fullName evidence="1">Histidine kinase/HSP90-like ATPase domain-containing protein</fullName>
    </recommendedName>
</protein>
<accession>A0ABR5K3C0</accession>
<reference evidence="3" key="1">
    <citation type="submission" date="2015-07" db="EMBL/GenBank/DDBJ databases">
        <title>Fjat-14205 dsm 2895.</title>
        <authorList>
            <person name="Liu B."/>
            <person name="Wang J."/>
            <person name="Zhu Y."/>
            <person name="Liu G."/>
            <person name="Chen Q."/>
            <person name="Chen Z."/>
            <person name="Lan J."/>
            <person name="Che J."/>
            <person name="Ge C."/>
            <person name="Shi H."/>
            <person name="Pan Z."/>
            <person name="Liu X."/>
        </authorList>
    </citation>
    <scope>NUCLEOTIDE SEQUENCE [LARGE SCALE GENOMIC DNA]</scope>
    <source>
        <strain evidence="3">DSM 25560</strain>
    </source>
</reference>
<proteinExistence type="predicted"/>
<feature type="domain" description="Histidine kinase/HSP90-like ATPase" evidence="1">
    <location>
        <begin position="35"/>
        <end position="130"/>
    </location>
</feature>
<name>A0ABR5K3C0_9BACI</name>